<feature type="region of interest" description="Disordered" evidence="1">
    <location>
        <begin position="52"/>
        <end position="81"/>
    </location>
</feature>
<comment type="caution">
    <text evidence="3">The sequence shown here is derived from an EMBL/GenBank/DDBJ whole genome shotgun (WGS) entry which is preliminary data.</text>
</comment>
<reference evidence="3 4" key="1">
    <citation type="submission" date="2016-11" db="EMBL/GenBank/DDBJ databases">
        <title>The macronuclear genome of Stentor coeruleus: a giant cell with tiny introns.</title>
        <authorList>
            <person name="Slabodnick M."/>
            <person name="Ruby J.G."/>
            <person name="Reiff S.B."/>
            <person name="Swart E.C."/>
            <person name="Gosai S."/>
            <person name="Prabakaran S."/>
            <person name="Witkowska E."/>
            <person name="Larue G.E."/>
            <person name="Fisher S."/>
            <person name="Freeman R.M."/>
            <person name="Gunawardena J."/>
            <person name="Chu W."/>
            <person name="Stover N.A."/>
            <person name="Gregory B.D."/>
            <person name="Nowacki M."/>
            <person name="Derisi J."/>
            <person name="Roy S.W."/>
            <person name="Marshall W.F."/>
            <person name="Sood P."/>
        </authorList>
    </citation>
    <scope>NUCLEOTIDE SEQUENCE [LARGE SCALE GENOMIC DNA]</scope>
    <source>
        <strain evidence="3">WM001</strain>
    </source>
</reference>
<evidence type="ECO:0000256" key="1">
    <source>
        <dbReference type="SAM" id="MobiDB-lite"/>
    </source>
</evidence>
<evidence type="ECO:0000313" key="3">
    <source>
        <dbReference type="EMBL" id="OMJ65367.1"/>
    </source>
</evidence>
<dbReference type="Pfam" id="PF02197">
    <property type="entry name" value="RIIa"/>
    <property type="match status" value="1"/>
</dbReference>
<evidence type="ECO:0000313" key="4">
    <source>
        <dbReference type="Proteomes" id="UP000187209"/>
    </source>
</evidence>
<feature type="domain" description="RIIa" evidence="2">
    <location>
        <begin position="13"/>
        <end position="49"/>
    </location>
</feature>
<protein>
    <recommendedName>
        <fullName evidence="2">RIIa domain-containing protein</fullName>
    </recommendedName>
</protein>
<keyword evidence="4" id="KW-1185">Reference proteome</keyword>
<dbReference type="OrthoDB" id="415111at2759"/>
<organism evidence="3 4">
    <name type="scientific">Stentor coeruleus</name>
    <dbReference type="NCBI Taxonomy" id="5963"/>
    <lineage>
        <taxon>Eukaryota</taxon>
        <taxon>Sar</taxon>
        <taxon>Alveolata</taxon>
        <taxon>Ciliophora</taxon>
        <taxon>Postciliodesmatophora</taxon>
        <taxon>Heterotrichea</taxon>
        <taxon>Heterotrichida</taxon>
        <taxon>Stentoridae</taxon>
        <taxon>Stentor</taxon>
    </lineage>
</organism>
<evidence type="ECO:0000259" key="2">
    <source>
        <dbReference type="SMART" id="SM00394"/>
    </source>
</evidence>
<accession>A0A1R2ALH3</accession>
<dbReference type="SUPFAM" id="SSF47391">
    <property type="entry name" value="Dimerization-anchoring domain of cAMP-dependent PK regulatory subunit"/>
    <property type="match status" value="1"/>
</dbReference>
<feature type="compositionally biased region" description="Polar residues" evidence="1">
    <location>
        <begin position="69"/>
        <end position="81"/>
    </location>
</feature>
<dbReference type="EMBL" id="MPUH01002187">
    <property type="protein sequence ID" value="OMJ65367.1"/>
    <property type="molecule type" value="Genomic_DNA"/>
</dbReference>
<name>A0A1R2ALH3_9CILI</name>
<dbReference type="SMART" id="SM00394">
    <property type="entry name" value="RIIa"/>
    <property type="match status" value="1"/>
</dbReference>
<dbReference type="Gene3D" id="1.20.890.10">
    <property type="entry name" value="cAMP-dependent protein kinase regulatory subunit, dimerization-anchoring domain"/>
    <property type="match status" value="1"/>
</dbReference>
<sequence>MASKYRKRYTVPDGFNQILEDLSREILREQPRNIIHFASSYFKSKAKGEPFIWEDPNPRGPKPCDYNKRIQTTSSDKSQLD</sequence>
<dbReference type="InterPro" id="IPR003117">
    <property type="entry name" value="cAMP_dep_PK_reg_su_I/II_a/b"/>
</dbReference>
<dbReference type="Proteomes" id="UP000187209">
    <property type="component" value="Unassembled WGS sequence"/>
</dbReference>
<proteinExistence type="predicted"/>
<gene>
    <name evidence="3" type="ORF">SteCoe_38362</name>
</gene>
<dbReference type="CDD" id="cd22984">
    <property type="entry name" value="DD_CrRSP7-like"/>
    <property type="match status" value="1"/>
</dbReference>
<dbReference type="AlphaFoldDB" id="A0A1R2ALH3"/>